<feature type="transmembrane region" description="Helical" evidence="7">
    <location>
        <begin position="75"/>
        <end position="95"/>
    </location>
</feature>
<keyword evidence="7" id="KW-0997">Cell inner membrane</keyword>
<keyword evidence="10" id="KW-1185">Reference proteome</keyword>
<sequence>MLMPLQPSWEDIGLRLLATLVAAGMIGLNREVKGHAAGLRTTTLVALAAALAMIQANILLPMAGKPEGGFATMDVMRLPLGILTGVGFIGGGAILKQGASITGLTTAATLWIITAIGLCFGGGQYELGAIGTVLAFVVLWGMSWVDDRVPRDYQALLTIAMPRGAAPPDLDASLAPLGYRAQFHHLRRPADGEALVSFEIRWKQKKKEPPARGLIEAVVSEYTVRVFQIVSRANH</sequence>
<dbReference type="PANTHER" id="PTHR33778:SF1">
    <property type="entry name" value="MAGNESIUM TRANSPORTER YHID-RELATED"/>
    <property type="match status" value="1"/>
</dbReference>
<feature type="domain" description="MgtC/SapB/SrpB/YhiD N-terminal" evidence="8">
    <location>
        <begin position="16"/>
        <end position="146"/>
    </location>
</feature>
<reference evidence="10" key="1">
    <citation type="journal article" date="2019" name="Int. J. Syst. Evol. Microbiol.">
        <title>The Global Catalogue of Microorganisms (GCM) 10K type strain sequencing project: providing services to taxonomists for standard genome sequencing and annotation.</title>
        <authorList>
            <consortium name="The Broad Institute Genomics Platform"/>
            <consortium name="The Broad Institute Genome Sequencing Center for Infectious Disease"/>
            <person name="Wu L."/>
            <person name="Ma J."/>
        </authorList>
    </citation>
    <scope>NUCLEOTIDE SEQUENCE [LARGE SCALE GENOMIC DNA]</scope>
    <source>
        <strain evidence="10">NBRC 101365</strain>
    </source>
</reference>
<organism evidence="9 10">
    <name type="scientific">Labrys miyagiensis</name>
    <dbReference type="NCBI Taxonomy" id="346912"/>
    <lineage>
        <taxon>Bacteria</taxon>
        <taxon>Pseudomonadati</taxon>
        <taxon>Pseudomonadota</taxon>
        <taxon>Alphaproteobacteria</taxon>
        <taxon>Hyphomicrobiales</taxon>
        <taxon>Xanthobacteraceae</taxon>
        <taxon>Labrys</taxon>
    </lineage>
</organism>
<comment type="subcellular location">
    <subcellularLocation>
        <location evidence="7">Cell inner membrane</location>
        <topology evidence="7">Multi-pass membrane protein</topology>
    </subcellularLocation>
    <subcellularLocation>
        <location evidence="1">Cell membrane</location>
        <topology evidence="1">Multi-pass membrane protein</topology>
    </subcellularLocation>
</comment>
<evidence type="ECO:0000259" key="8">
    <source>
        <dbReference type="Pfam" id="PF02308"/>
    </source>
</evidence>
<accession>A0ABQ6CH89</accession>
<evidence type="ECO:0000256" key="3">
    <source>
        <dbReference type="ARBA" id="ARBA00022475"/>
    </source>
</evidence>
<evidence type="ECO:0000256" key="7">
    <source>
        <dbReference type="RuleBase" id="RU365041"/>
    </source>
</evidence>
<comment type="similarity">
    <text evidence="2 7">Belongs to the MgtC/SapB family.</text>
</comment>
<keyword evidence="4 7" id="KW-0812">Transmembrane</keyword>
<evidence type="ECO:0000256" key="1">
    <source>
        <dbReference type="ARBA" id="ARBA00004651"/>
    </source>
</evidence>
<evidence type="ECO:0000256" key="4">
    <source>
        <dbReference type="ARBA" id="ARBA00022692"/>
    </source>
</evidence>
<dbReference type="Proteomes" id="UP001156882">
    <property type="component" value="Unassembled WGS sequence"/>
</dbReference>
<keyword evidence="3" id="KW-1003">Cell membrane</keyword>
<dbReference type="PRINTS" id="PR01837">
    <property type="entry name" value="MGTCSAPBPROT"/>
</dbReference>
<feature type="transmembrane region" description="Helical" evidence="7">
    <location>
        <begin position="102"/>
        <end position="123"/>
    </location>
</feature>
<dbReference type="InterPro" id="IPR003416">
    <property type="entry name" value="MgtC/SapB/SrpB/YhiD_fam"/>
</dbReference>
<gene>
    <name evidence="9" type="ORF">GCM10007874_26160</name>
</gene>
<evidence type="ECO:0000256" key="2">
    <source>
        <dbReference type="ARBA" id="ARBA00009298"/>
    </source>
</evidence>
<feature type="transmembrane region" description="Helical" evidence="7">
    <location>
        <begin position="41"/>
        <end position="63"/>
    </location>
</feature>
<dbReference type="RefSeq" id="WP_284312573.1">
    <property type="nucleotide sequence ID" value="NZ_BSPC01000023.1"/>
</dbReference>
<feature type="transmembrane region" description="Helical" evidence="7">
    <location>
        <begin position="129"/>
        <end position="145"/>
    </location>
</feature>
<dbReference type="Pfam" id="PF02308">
    <property type="entry name" value="MgtC"/>
    <property type="match status" value="1"/>
</dbReference>
<evidence type="ECO:0000256" key="6">
    <source>
        <dbReference type="ARBA" id="ARBA00023136"/>
    </source>
</evidence>
<evidence type="ECO:0000256" key="5">
    <source>
        <dbReference type="ARBA" id="ARBA00022989"/>
    </source>
</evidence>
<evidence type="ECO:0000313" key="10">
    <source>
        <dbReference type="Proteomes" id="UP001156882"/>
    </source>
</evidence>
<dbReference type="InterPro" id="IPR049177">
    <property type="entry name" value="MgtC_SapB_SrpB_YhiD_N"/>
</dbReference>
<proteinExistence type="inferred from homology"/>
<keyword evidence="5 7" id="KW-1133">Transmembrane helix</keyword>
<dbReference type="PANTHER" id="PTHR33778">
    <property type="entry name" value="PROTEIN MGTC"/>
    <property type="match status" value="1"/>
</dbReference>
<feature type="transmembrane region" description="Helical" evidence="7">
    <location>
        <begin position="12"/>
        <end position="29"/>
    </location>
</feature>
<evidence type="ECO:0000313" key="9">
    <source>
        <dbReference type="EMBL" id="GLS19599.1"/>
    </source>
</evidence>
<protein>
    <recommendedName>
        <fullName evidence="7">Protein MgtC</fullName>
    </recommendedName>
</protein>
<name>A0ABQ6CH89_9HYPH</name>
<comment type="caution">
    <text evidence="9">The sequence shown here is derived from an EMBL/GenBank/DDBJ whole genome shotgun (WGS) entry which is preliminary data.</text>
</comment>
<dbReference type="EMBL" id="BSPC01000023">
    <property type="protein sequence ID" value="GLS19599.1"/>
    <property type="molecule type" value="Genomic_DNA"/>
</dbReference>
<keyword evidence="6 7" id="KW-0472">Membrane</keyword>